<dbReference type="EMBL" id="GL448558">
    <property type="protein sequence ID" value="EFN84243.1"/>
    <property type="molecule type" value="Genomic_DNA"/>
</dbReference>
<accession>E2BJ93</accession>
<dbReference type="InParanoid" id="E2BJ93"/>
<protein>
    <submittedName>
        <fullName evidence="2">Uncharacterized protein</fullName>
    </submittedName>
</protein>
<evidence type="ECO:0000313" key="3">
    <source>
        <dbReference type="Proteomes" id="UP000008237"/>
    </source>
</evidence>
<keyword evidence="3" id="KW-1185">Reference proteome</keyword>
<reference evidence="2 3" key="1">
    <citation type="journal article" date="2010" name="Science">
        <title>Genomic comparison of the ants Camponotus floridanus and Harpegnathos saltator.</title>
        <authorList>
            <person name="Bonasio R."/>
            <person name="Zhang G."/>
            <person name="Ye C."/>
            <person name="Mutti N.S."/>
            <person name="Fang X."/>
            <person name="Qin N."/>
            <person name="Donahue G."/>
            <person name="Yang P."/>
            <person name="Li Q."/>
            <person name="Li C."/>
            <person name="Zhang P."/>
            <person name="Huang Z."/>
            <person name="Berger S.L."/>
            <person name="Reinberg D."/>
            <person name="Wang J."/>
            <person name="Liebig J."/>
        </authorList>
    </citation>
    <scope>NUCLEOTIDE SEQUENCE [LARGE SCALE GENOMIC DNA]</scope>
    <source>
        <strain evidence="2 3">R22 G/1</strain>
    </source>
</reference>
<evidence type="ECO:0000313" key="2">
    <source>
        <dbReference type="EMBL" id="EFN84243.1"/>
    </source>
</evidence>
<dbReference type="AlphaFoldDB" id="E2BJ93"/>
<dbReference type="Proteomes" id="UP000008237">
    <property type="component" value="Unassembled WGS sequence"/>
</dbReference>
<evidence type="ECO:0000256" key="1">
    <source>
        <dbReference type="SAM" id="MobiDB-lite"/>
    </source>
</evidence>
<proteinExistence type="predicted"/>
<sequence length="110" mass="11342">MSSPISRQPRSIRSADPSVSDYASTERTDSDRASNPAGFLCAEGGEAEQPWLFGNGAAVDVEDVLLEVIRPAEVFAAEGAGEGVPGSETAALVPGVPSQGRFRPVSSSAH</sequence>
<feature type="region of interest" description="Disordered" evidence="1">
    <location>
        <begin position="80"/>
        <end position="110"/>
    </location>
</feature>
<name>E2BJ93_HARSA</name>
<feature type="compositionally biased region" description="Low complexity" evidence="1">
    <location>
        <begin position="1"/>
        <end position="14"/>
    </location>
</feature>
<organism evidence="3">
    <name type="scientific">Harpegnathos saltator</name>
    <name type="common">Jerdon's jumping ant</name>
    <dbReference type="NCBI Taxonomy" id="610380"/>
    <lineage>
        <taxon>Eukaryota</taxon>
        <taxon>Metazoa</taxon>
        <taxon>Ecdysozoa</taxon>
        <taxon>Arthropoda</taxon>
        <taxon>Hexapoda</taxon>
        <taxon>Insecta</taxon>
        <taxon>Pterygota</taxon>
        <taxon>Neoptera</taxon>
        <taxon>Endopterygota</taxon>
        <taxon>Hymenoptera</taxon>
        <taxon>Apocrita</taxon>
        <taxon>Aculeata</taxon>
        <taxon>Formicoidea</taxon>
        <taxon>Formicidae</taxon>
        <taxon>Ponerinae</taxon>
        <taxon>Ponerini</taxon>
        <taxon>Harpegnathos</taxon>
    </lineage>
</organism>
<gene>
    <name evidence="2" type="ORF">EAI_10031</name>
</gene>
<feature type="region of interest" description="Disordered" evidence="1">
    <location>
        <begin position="1"/>
        <end position="39"/>
    </location>
</feature>